<dbReference type="OrthoDB" id="2506279at2759"/>
<feature type="region of interest" description="Disordered" evidence="1">
    <location>
        <begin position="679"/>
        <end position="711"/>
    </location>
</feature>
<dbReference type="Proteomes" id="UP000886653">
    <property type="component" value="Unassembled WGS sequence"/>
</dbReference>
<keyword evidence="4" id="KW-1185">Reference proteome</keyword>
<evidence type="ECO:0000313" key="3">
    <source>
        <dbReference type="EMBL" id="KAG0145315.1"/>
    </source>
</evidence>
<feature type="compositionally biased region" description="Polar residues" evidence="1">
    <location>
        <begin position="119"/>
        <end position="152"/>
    </location>
</feature>
<sequence length="1016" mass="103980">MKVSQSFVVASLSMAHVGLSAPIPASPDPNLLSPRAPDHGGALSPRMNSRVYGRRSLSPMSITARNNGLRKASADMELGGGGGDDDTPPPQHHFVQHKPNLKPKERLSEYNKQDYDNGDGTSFRSTTHVQNDSGFRSHTDLQTGGSRSNFDSESLVDGGNLLDVATNLNIKRRSVPEKRDLSTILSGLSQTDLIRLQTEIAQLTNPQAAATSSENSDENVGYASKQAPVSSASLAPSKQAISPTVGTLSNFPFLGPPSAAGSHILDNTDSAMPSATAEALGSPLPYTNVSKQGQSLEDQLAQVTSSVPVAGGMLSDTMKDLPLSVLTGDPYGLGSQVPINTLTNSVLKGVAQPIEGLPIVGDPIKGVLNTILPANVADTSYEGDNKGTLESALAGLPIVGGPVSGVMSGLPLLDSLTGPGNPVSNILNTATGAMAGIPVVGGPLTNAVGSLPLSNLGKGPGPLPNILSTATSAVASIPGVGAPLAGAMNSLPLNDLTNGNPLNGLTNTAVDAMSGLPVVGGPLSSATGSLPLERVAKGGLVSGAISTVSDAVSGAPAVGGALSSAINALPLDSLTKNGTISGVGSMVTSAVGGLPVVGGPLSSVTSSLPYDSVSKALPLSLMAESPSDNSTLDSLAGYSRKVIPIPDDPASILAAAGGALPIQPSNSLDGVTLPNYLGGSNKTSHSSANGTQEAYEPSSPHTYVPSKEGNYGEKRLDLSSLTSAQGIKDATDSLPLPDSWKAAGTPVSDPLNSTTYQLPSPNVDTVSNPASQSPNSGSEAEQKVNSDLNGTPLVSQTGNDPVHSFLSNKDPGSVTNASPATVKSRRSEPLQRVPDDSIPPREEDMDPSKSSGTSADPTATSSDSKAPNQDFSSSSAPQSKTSSSRTNPFSGVFAPTYDPSFGVVNGQTPLAGDALQSMIDTLEPIPTTGSGQPTVSAPSALSPIFETEEEYVTAPGPTQTSKPKIDTKDPSTRTAYQAERESGQFARRWFLRRGLRVSSDRPNPVRRFLTKMREHS</sequence>
<feature type="compositionally biased region" description="Low complexity" evidence="1">
    <location>
        <begin position="850"/>
        <end position="864"/>
    </location>
</feature>
<dbReference type="AlphaFoldDB" id="A0A9P6TB56"/>
<name>A0A9P6TB56_9BASI</name>
<evidence type="ECO:0000256" key="1">
    <source>
        <dbReference type="SAM" id="MobiDB-lite"/>
    </source>
</evidence>
<feature type="region of interest" description="Disordered" evidence="1">
    <location>
        <begin position="729"/>
        <end position="897"/>
    </location>
</feature>
<feature type="compositionally biased region" description="Polar residues" evidence="1">
    <location>
        <begin position="750"/>
        <end position="799"/>
    </location>
</feature>
<feature type="compositionally biased region" description="Low complexity" evidence="1">
    <location>
        <begin position="872"/>
        <end position="884"/>
    </location>
</feature>
<keyword evidence="2" id="KW-0732">Signal</keyword>
<feature type="region of interest" description="Disordered" evidence="1">
    <location>
        <begin position="28"/>
        <end position="152"/>
    </location>
</feature>
<feature type="compositionally biased region" description="Basic and acidic residues" evidence="1">
    <location>
        <begin position="102"/>
        <end position="115"/>
    </location>
</feature>
<accession>A0A9P6TB56</accession>
<feature type="chain" id="PRO_5040325122" evidence="2">
    <location>
        <begin position="21"/>
        <end position="1016"/>
    </location>
</feature>
<evidence type="ECO:0000313" key="4">
    <source>
        <dbReference type="Proteomes" id="UP000886653"/>
    </source>
</evidence>
<gene>
    <name evidence="3" type="ORF">CROQUDRAFT_671863</name>
</gene>
<reference evidence="3" key="1">
    <citation type="submission" date="2013-11" db="EMBL/GenBank/DDBJ databases">
        <title>Genome sequence of the fusiform rust pathogen reveals effectors for host alternation and coevolution with pine.</title>
        <authorList>
            <consortium name="DOE Joint Genome Institute"/>
            <person name="Smith K."/>
            <person name="Pendleton A."/>
            <person name="Kubisiak T."/>
            <person name="Anderson C."/>
            <person name="Salamov A."/>
            <person name="Aerts A."/>
            <person name="Riley R."/>
            <person name="Clum A."/>
            <person name="Lindquist E."/>
            <person name="Ence D."/>
            <person name="Campbell M."/>
            <person name="Kronenberg Z."/>
            <person name="Feau N."/>
            <person name="Dhillon B."/>
            <person name="Hamelin R."/>
            <person name="Burleigh J."/>
            <person name="Smith J."/>
            <person name="Yandell M."/>
            <person name="Nelson C."/>
            <person name="Grigoriev I."/>
            <person name="Davis J."/>
        </authorList>
    </citation>
    <scope>NUCLEOTIDE SEQUENCE</scope>
    <source>
        <strain evidence="3">G11</strain>
    </source>
</reference>
<dbReference type="EMBL" id="MU167279">
    <property type="protein sequence ID" value="KAG0145315.1"/>
    <property type="molecule type" value="Genomic_DNA"/>
</dbReference>
<organism evidence="3 4">
    <name type="scientific">Cronartium quercuum f. sp. fusiforme G11</name>
    <dbReference type="NCBI Taxonomy" id="708437"/>
    <lineage>
        <taxon>Eukaryota</taxon>
        <taxon>Fungi</taxon>
        <taxon>Dikarya</taxon>
        <taxon>Basidiomycota</taxon>
        <taxon>Pucciniomycotina</taxon>
        <taxon>Pucciniomycetes</taxon>
        <taxon>Pucciniales</taxon>
        <taxon>Coleosporiaceae</taxon>
        <taxon>Cronartium</taxon>
    </lineage>
</organism>
<feature type="compositionally biased region" description="Basic and acidic residues" evidence="1">
    <location>
        <begin position="825"/>
        <end position="842"/>
    </location>
</feature>
<proteinExistence type="predicted"/>
<feature type="signal peptide" evidence="2">
    <location>
        <begin position="1"/>
        <end position="20"/>
    </location>
</feature>
<comment type="caution">
    <text evidence="3">The sequence shown here is derived from an EMBL/GenBank/DDBJ whole genome shotgun (WGS) entry which is preliminary data.</text>
</comment>
<feature type="compositionally biased region" description="Polar residues" evidence="1">
    <location>
        <begin position="679"/>
        <end position="692"/>
    </location>
</feature>
<evidence type="ECO:0000256" key="2">
    <source>
        <dbReference type="SAM" id="SignalP"/>
    </source>
</evidence>
<protein>
    <submittedName>
        <fullName evidence="3">Uncharacterized protein</fullName>
    </submittedName>
</protein>